<dbReference type="EMBL" id="CM042881">
    <property type="protein sequence ID" value="KAI4385749.1"/>
    <property type="molecule type" value="Genomic_DNA"/>
</dbReference>
<gene>
    <name evidence="1" type="ORF">MLD38_003742</name>
</gene>
<sequence>MADAWGSNAFGHVYEAILVTNEKSVAMKVLNLRQKGALKSFFTECEALQKIRHRNLVKVLTTYSGVDLQGNEFKALVYAFMENGSLDSWLHPQAREVCPARHLRFQQSLNIARDMASVLQLSAPLLSNFSGSLRSEAEQCPTCRPLESDFGLARLLFKSGEDVVSTLSSSSSFNGTNDYIAPEYGMDSHPSSGGRCLYFWDAPTGDFPGKRHTDDMFNNDLNLHSYVKQAWPKRVTKISDPSMFLEKNGAVEQQLDELLVRSFQNGLLCSVELP</sequence>
<evidence type="ECO:0000313" key="2">
    <source>
        <dbReference type="Proteomes" id="UP001057402"/>
    </source>
</evidence>
<comment type="caution">
    <text evidence="1">The sequence shown here is derived from an EMBL/GenBank/DDBJ whole genome shotgun (WGS) entry which is preliminary data.</text>
</comment>
<keyword evidence="2" id="KW-1185">Reference proteome</keyword>
<dbReference type="Proteomes" id="UP001057402">
    <property type="component" value="Chromosome 2"/>
</dbReference>
<protein>
    <submittedName>
        <fullName evidence="1">Uncharacterized protein</fullName>
    </submittedName>
</protein>
<reference evidence="2" key="1">
    <citation type="journal article" date="2023" name="Front. Plant Sci.">
        <title>Chromosomal-level genome assembly of Melastoma candidum provides insights into trichome evolution.</title>
        <authorList>
            <person name="Zhong Y."/>
            <person name="Wu W."/>
            <person name="Sun C."/>
            <person name="Zou P."/>
            <person name="Liu Y."/>
            <person name="Dai S."/>
            <person name="Zhou R."/>
        </authorList>
    </citation>
    <scope>NUCLEOTIDE SEQUENCE [LARGE SCALE GENOMIC DNA]</scope>
</reference>
<evidence type="ECO:0000313" key="1">
    <source>
        <dbReference type="EMBL" id="KAI4385749.1"/>
    </source>
</evidence>
<name>A0ACB9S3T9_9MYRT</name>
<accession>A0ACB9S3T9</accession>
<organism evidence="1 2">
    <name type="scientific">Melastoma candidum</name>
    <dbReference type="NCBI Taxonomy" id="119954"/>
    <lineage>
        <taxon>Eukaryota</taxon>
        <taxon>Viridiplantae</taxon>
        <taxon>Streptophyta</taxon>
        <taxon>Embryophyta</taxon>
        <taxon>Tracheophyta</taxon>
        <taxon>Spermatophyta</taxon>
        <taxon>Magnoliopsida</taxon>
        <taxon>eudicotyledons</taxon>
        <taxon>Gunneridae</taxon>
        <taxon>Pentapetalae</taxon>
        <taxon>rosids</taxon>
        <taxon>malvids</taxon>
        <taxon>Myrtales</taxon>
        <taxon>Melastomataceae</taxon>
        <taxon>Melastomatoideae</taxon>
        <taxon>Melastomateae</taxon>
        <taxon>Melastoma</taxon>
    </lineage>
</organism>
<proteinExistence type="predicted"/>